<accession>A0A1M7S920</accession>
<protein>
    <submittedName>
        <fullName evidence="1">Uncharacterized protein</fullName>
    </submittedName>
</protein>
<gene>
    <name evidence="1" type="ORF">SAMN02745728_00599</name>
</gene>
<reference evidence="1 2" key="1">
    <citation type="submission" date="2016-12" db="EMBL/GenBank/DDBJ databases">
        <authorList>
            <person name="Song W.-J."/>
            <person name="Kurnit D.M."/>
        </authorList>
    </citation>
    <scope>NUCLEOTIDE SEQUENCE [LARGE SCALE GENOMIC DNA]</scope>
    <source>
        <strain evidence="1 2">DSM 11393</strain>
    </source>
</reference>
<organism evidence="1 2">
    <name type="scientific">Desulfovibrio litoralis DSM 11393</name>
    <dbReference type="NCBI Taxonomy" id="1121455"/>
    <lineage>
        <taxon>Bacteria</taxon>
        <taxon>Pseudomonadati</taxon>
        <taxon>Thermodesulfobacteriota</taxon>
        <taxon>Desulfovibrionia</taxon>
        <taxon>Desulfovibrionales</taxon>
        <taxon>Desulfovibrionaceae</taxon>
        <taxon>Desulfovibrio</taxon>
    </lineage>
</organism>
<proteinExistence type="predicted"/>
<keyword evidence="2" id="KW-1185">Reference proteome</keyword>
<dbReference type="Proteomes" id="UP000186469">
    <property type="component" value="Unassembled WGS sequence"/>
</dbReference>
<evidence type="ECO:0000313" key="1">
    <source>
        <dbReference type="EMBL" id="SHN54885.1"/>
    </source>
</evidence>
<dbReference type="EMBL" id="FRDI01000003">
    <property type="protein sequence ID" value="SHN54885.1"/>
    <property type="molecule type" value="Genomic_DNA"/>
</dbReference>
<evidence type="ECO:0000313" key="2">
    <source>
        <dbReference type="Proteomes" id="UP000186469"/>
    </source>
</evidence>
<name>A0A1M7S920_9BACT</name>
<sequence length="229" mass="26855">MKIKTRYKFLLCILLIIIFFYGKTYFDSKAQPADYAAEGSEWLTLSGEKPPEMQLLFYANYLSLSDQCMDAAPMFHPTQSGFHRAQRDYRSYPETKDNSYIYKVPLTLHKGSCDWKLSSLKVFRVRQNEKWDKILTLFLPYSDFEIEKSLKENTSIDCTQWRTDDDYPYGDILQCKARNIESGEEIEGVYNTETPWLHLNTNRFRNVTVNFKPIVKLERNCAGDVVVVE</sequence>
<dbReference type="AlphaFoldDB" id="A0A1M7S920"/>